<keyword evidence="4" id="KW-0067">ATP-binding</keyword>
<dbReference type="SMART" id="SM00487">
    <property type="entry name" value="DEXDc"/>
    <property type="match status" value="1"/>
</dbReference>
<organism evidence="8 9">
    <name type="scientific">Talaromyces pinophilus</name>
    <name type="common">Penicillium pinophilum</name>
    <dbReference type="NCBI Taxonomy" id="128442"/>
    <lineage>
        <taxon>Eukaryota</taxon>
        <taxon>Fungi</taxon>
        <taxon>Dikarya</taxon>
        <taxon>Ascomycota</taxon>
        <taxon>Pezizomycotina</taxon>
        <taxon>Eurotiomycetes</taxon>
        <taxon>Eurotiomycetidae</taxon>
        <taxon>Eurotiales</taxon>
        <taxon>Trichocomaceae</taxon>
        <taxon>Talaromyces</taxon>
        <taxon>Talaromyces sect. Talaromyces</taxon>
    </lineage>
</organism>
<dbReference type="Pfam" id="PF00271">
    <property type="entry name" value="Helicase_C"/>
    <property type="match status" value="1"/>
</dbReference>
<dbReference type="InterPro" id="IPR001650">
    <property type="entry name" value="Helicase_C-like"/>
</dbReference>
<dbReference type="Pfam" id="PF26076">
    <property type="entry name" value="WHD_DDX60"/>
    <property type="match status" value="1"/>
</dbReference>
<dbReference type="Pfam" id="PF00270">
    <property type="entry name" value="DEAD"/>
    <property type="match status" value="1"/>
</dbReference>
<feature type="region of interest" description="Disordered" evidence="5">
    <location>
        <begin position="1105"/>
        <end position="1128"/>
    </location>
</feature>
<dbReference type="InterPro" id="IPR059032">
    <property type="entry name" value="WHD_DDX60"/>
</dbReference>
<feature type="compositionally biased region" description="Basic residues" evidence="5">
    <location>
        <begin position="1196"/>
        <end position="1211"/>
    </location>
</feature>
<feature type="region of interest" description="Disordered" evidence="5">
    <location>
        <begin position="1193"/>
        <end position="1235"/>
    </location>
</feature>
<dbReference type="EMBL" id="DF933839">
    <property type="protein sequence ID" value="GAM42146.1"/>
    <property type="molecule type" value="Genomic_DNA"/>
</dbReference>
<keyword evidence="1" id="KW-0547">Nucleotide-binding</keyword>
<evidence type="ECO:0000259" key="7">
    <source>
        <dbReference type="PROSITE" id="PS51194"/>
    </source>
</evidence>
<feature type="domain" description="Helicase ATP-binding" evidence="6">
    <location>
        <begin position="784"/>
        <end position="956"/>
    </location>
</feature>
<feature type="region of interest" description="Disordered" evidence="5">
    <location>
        <begin position="1791"/>
        <end position="1812"/>
    </location>
</feature>
<dbReference type="GO" id="GO:0005737">
    <property type="term" value="C:cytoplasm"/>
    <property type="evidence" value="ECO:0007669"/>
    <property type="project" value="TreeGrafter"/>
</dbReference>
<dbReference type="Gene3D" id="3.40.50.300">
    <property type="entry name" value="P-loop containing nucleotide triphosphate hydrolases"/>
    <property type="match status" value="2"/>
</dbReference>
<evidence type="ECO:0000313" key="8">
    <source>
        <dbReference type="EMBL" id="GAM42146.1"/>
    </source>
</evidence>
<gene>
    <name evidence="8" type="ORF">TCE0_043r15847</name>
</gene>
<evidence type="ECO:0000256" key="2">
    <source>
        <dbReference type="ARBA" id="ARBA00022801"/>
    </source>
</evidence>
<dbReference type="InterPro" id="IPR027417">
    <property type="entry name" value="P-loop_NTPase"/>
</dbReference>
<keyword evidence="3 8" id="KW-0347">Helicase</keyword>
<dbReference type="InterPro" id="IPR014001">
    <property type="entry name" value="Helicase_ATP-bd"/>
</dbReference>
<dbReference type="GO" id="GO:0005524">
    <property type="term" value="F:ATP binding"/>
    <property type="evidence" value="ECO:0007669"/>
    <property type="project" value="UniProtKB-KW"/>
</dbReference>
<dbReference type="InterPro" id="IPR052431">
    <property type="entry name" value="SKI2_subfamily_helicases"/>
</dbReference>
<feature type="region of interest" description="Disordered" evidence="5">
    <location>
        <begin position="165"/>
        <end position="196"/>
    </location>
</feature>
<proteinExistence type="predicted"/>
<dbReference type="FunFam" id="3.40.50.300:FF:001039">
    <property type="entry name" value="ATP-dependent RNA helicase DDX60"/>
    <property type="match status" value="1"/>
</dbReference>
<dbReference type="InterPro" id="IPR011545">
    <property type="entry name" value="DEAD/DEAH_box_helicase_dom"/>
</dbReference>
<evidence type="ECO:0000313" key="9">
    <source>
        <dbReference type="Proteomes" id="UP000053095"/>
    </source>
</evidence>
<dbReference type="GO" id="GO:0003676">
    <property type="term" value="F:nucleic acid binding"/>
    <property type="evidence" value="ECO:0007669"/>
    <property type="project" value="InterPro"/>
</dbReference>
<accession>A0A0B8MYT9</accession>
<dbReference type="InterPro" id="IPR055124">
    <property type="entry name" value="PIN-like_DDX60"/>
</dbReference>
<evidence type="ECO:0000256" key="4">
    <source>
        <dbReference type="ARBA" id="ARBA00022840"/>
    </source>
</evidence>
<dbReference type="PANTHER" id="PTHR44533">
    <property type="entry name" value="DEAD/H RNA HELICASE, PUTATIVE-RELATED"/>
    <property type="match status" value="1"/>
</dbReference>
<feature type="domain" description="Helicase C-terminal" evidence="7">
    <location>
        <begin position="1233"/>
        <end position="1395"/>
    </location>
</feature>
<evidence type="ECO:0000256" key="5">
    <source>
        <dbReference type="SAM" id="MobiDB-lite"/>
    </source>
</evidence>
<feature type="compositionally biased region" description="Acidic residues" evidence="5">
    <location>
        <begin position="165"/>
        <end position="194"/>
    </location>
</feature>
<dbReference type="Pfam" id="PF23002">
    <property type="entry name" value="PIN-like_DDX60"/>
    <property type="match status" value="1"/>
</dbReference>
<dbReference type="CDD" id="cd18025">
    <property type="entry name" value="DEXHc_DDX60"/>
    <property type="match status" value="1"/>
</dbReference>
<evidence type="ECO:0000256" key="1">
    <source>
        <dbReference type="ARBA" id="ARBA00022741"/>
    </source>
</evidence>
<reference evidence="9" key="1">
    <citation type="journal article" date="2015" name="Genome Announc.">
        <title>Draft genome sequence of Talaromyces cellulolyticus strain Y-94, a source of lignocellulosic biomass-degrading enzymes.</title>
        <authorList>
            <person name="Fujii T."/>
            <person name="Koike H."/>
            <person name="Sawayama S."/>
            <person name="Yano S."/>
            <person name="Inoue H."/>
        </authorList>
    </citation>
    <scope>NUCLEOTIDE SEQUENCE [LARGE SCALE GENOMIC DNA]</scope>
    <source>
        <strain evidence="9">Y-94</strain>
    </source>
</reference>
<dbReference type="SUPFAM" id="SSF52540">
    <property type="entry name" value="P-loop containing nucleoside triphosphate hydrolases"/>
    <property type="match status" value="1"/>
</dbReference>
<sequence length="1845" mass="208567">MSLVDSSKLLNWYKSLWSRTVDLVGDFLGSELFIIDGDSLLLECFSNEKLDFSPGFQLLHATYIVEKFLQKLRQRKCVFEIVFFDCNAQLCVPAGTSDDNNYRYLLAREAILQHLVTISQEKEHGLGVHVFESYHSDSFKEYLLDSGAFAFMCHEGVMDEINEIDEVSDSDGDGDDDDSSDEDYQEDNRDDDFTNETKSGKIHFRASSSVIGLRIMIRWFITHGYNIALVNNLEFRDTKIMAMVIQGSVKAQDTSSVQEVLQANISTYSDDSSMMTASELLKMAIHEDPNLTQSQCLLVVSLAVMSKDGSNSLTNTSGFTTAILHLVILQHVKLEDRVIPAFRVLNTQFFDAFLKTSKSVLTSAGWKDAMKRHRLPCDLPDFSDGRMFFQVQTMLDILGVYRVISPTTLLPFNKLASLVDRLCGTKLMIEELDDATEEITSSARSGVNKPGKKLAPEIGGESPKFVKVLPFHNAVFDEHLTPVHLEIEASVDEEIWSSRKFMDLNHWHSSRPLDQKKAILTPRNWWQQKRDQLYMAEMRHYAESLLGSVGMSQTETIVVERSSSSHKTAPVVQEKQPTRSKNKHNARGPTVREQAAAAIQKAASERDHKRKNQWTINLQKFSKVDDTMVRFTRVEDYLSGLSKDDRRIMEPEILTHLLDTLVQAICDKNASEQTEKVLLATHVWSVLARLMKVRQGINADISKYVGKVCQRLELPLVQLETQIEHPLSCKVSNAILKAPKIMTGTDPVGFQLLYGGPFMDRSIDSTPDPRTPDFNPDRWQREVLDQIDQKKSAFIVAPTSAGKTFISFYAMRQILKDDDDGVLVYAAPTKALVNQIAAEVMARFSKSYPEKATSKSVWAIHTRDHRINNPLTCQILITVPHILQIMLLAPANAKTWTPRLKRIIFDEIHCIGQADDGIVWEQLLLLSPCPIIALSATVGNPDEFNSWLQRAQSTNGHDLKMIQHHHRYSDLRKYVYHGPRTFTFEGFSKLDGLSHLGLDDADWMELMHPVLSLADRTRRIPDDFSLEPRDCFTLWRAMTDLQTSDFPVHPSLNPFDRFSGIIIQKKHIIEWQRPLKDLLDTWMKDRKSPFEALLHRLSQPDKTTFATTTTDATGVNKSENPPPSSSSGLFSSTLPLVYSLYAQGALPALFFNYDRSQCEDICHHLLRELQDAETKWKATSSKWKSDMDKWNEWRKQQAKKKSVKTTKVGKGKKGDEDEPMSRADQMRESASVETSQWALFDPERPVEMFSLADSKKLRPSEFAVYAEQLRRREMPKWLIDALERGIGVHHAGMNRKYRQICEILFRKGFLRVVIATGTLALGINMPCKTVVFSGDSVFLTALNFRQAAGRAGRRGFDILGNVVFQQIPTAKVQRLISSRLPDLNGHFPITTSLVLRLFILLHGSGQSASAIKSINSILSQPRICLGGPEMKQTVLHYLRFSIEYLRRNYLLDDTGAPLNFAGCISHLYYTESSSFAFHALLISGYFDGLCKHIGDEKKRPKILHTLMLVMSHLFARVPLRKSVLESWRTAEKRSSSVVILPPLPEEACKILHAHNSQVLDIYSGYVSTFIDQHVKGYDRSLPFSSVKCGGDKSASELGLSQVHNHTAPKIMSLFYALSGKNDSWETVSDLCESIRSDVWLEASVVPYVPVASESHPLNAYLLDFFKHGNIKQLETANKIRRGDIWFVLNDFSMVLATITTTLENFLNPKGNDVDMDMLNIGGRGDSKEFETDAMFVDEEAAEMGAEPTQTDRQERVVPAVSGKGIPRRAGKGRVAESWEDDLSEDVKEAISKETGSNHATGRPNLRLVETGEGLDQSRRSSLVLVYKAFSELKNEFDDKFRAMWA</sequence>
<dbReference type="GO" id="GO:0016787">
    <property type="term" value="F:hydrolase activity"/>
    <property type="evidence" value="ECO:0007669"/>
    <property type="project" value="UniProtKB-KW"/>
</dbReference>
<name>A0A0B8MYT9_TALPI</name>
<feature type="region of interest" description="Disordered" evidence="5">
    <location>
        <begin position="560"/>
        <end position="592"/>
    </location>
</feature>
<dbReference type="PROSITE" id="PS51194">
    <property type="entry name" value="HELICASE_CTER"/>
    <property type="match status" value="1"/>
</dbReference>
<evidence type="ECO:0000256" key="3">
    <source>
        <dbReference type="ARBA" id="ARBA00022806"/>
    </source>
</evidence>
<dbReference type="SMART" id="SM00490">
    <property type="entry name" value="HELICc"/>
    <property type="match status" value="1"/>
</dbReference>
<dbReference type="GO" id="GO:0004386">
    <property type="term" value="F:helicase activity"/>
    <property type="evidence" value="ECO:0007669"/>
    <property type="project" value="UniProtKB-KW"/>
</dbReference>
<dbReference type="PROSITE" id="PS51192">
    <property type="entry name" value="HELICASE_ATP_BIND_1"/>
    <property type="match status" value="1"/>
</dbReference>
<evidence type="ECO:0000259" key="6">
    <source>
        <dbReference type="PROSITE" id="PS51192"/>
    </source>
</evidence>
<dbReference type="Proteomes" id="UP000053095">
    <property type="component" value="Unassembled WGS sequence"/>
</dbReference>
<keyword evidence="9" id="KW-1185">Reference proteome</keyword>
<feature type="compositionally biased region" description="Basic and acidic residues" evidence="5">
    <location>
        <begin position="1212"/>
        <end position="1227"/>
    </location>
</feature>
<keyword evidence="2" id="KW-0378">Hydrolase</keyword>
<dbReference type="PANTHER" id="PTHR44533:SF4">
    <property type="entry name" value="DEAD_H RNA HELICASE, PUTATIVE-RELATED"/>
    <property type="match status" value="1"/>
</dbReference>
<protein>
    <submittedName>
        <fullName evidence="8">DEAD/DEAH box helicase</fullName>
    </submittedName>
</protein>